<name>A0AAF1B6V7_DAUCS</name>
<dbReference type="GO" id="GO:0020037">
    <property type="term" value="F:heme binding"/>
    <property type="evidence" value="ECO:0007669"/>
    <property type="project" value="InterPro"/>
</dbReference>
<dbReference type="InterPro" id="IPR001128">
    <property type="entry name" value="Cyt_P450"/>
</dbReference>
<dbReference type="InterPro" id="IPR050665">
    <property type="entry name" value="Cytochrome_P450_Monooxygen"/>
</dbReference>
<dbReference type="PANTHER" id="PTHR24282:SF255">
    <property type="entry name" value="CYTOCHROME P450 72A11-RELATED"/>
    <property type="match status" value="1"/>
</dbReference>
<dbReference type="Gene3D" id="1.10.630.10">
    <property type="entry name" value="Cytochrome P450"/>
    <property type="match status" value="1"/>
</dbReference>
<feature type="binding site" description="axial binding residue" evidence="11">
    <location>
        <position position="250"/>
    </location>
    <ligand>
        <name>heme</name>
        <dbReference type="ChEBI" id="CHEBI:30413"/>
    </ligand>
    <ligandPart>
        <name>Fe</name>
        <dbReference type="ChEBI" id="CHEBI:18248"/>
    </ligandPart>
</feature>
<keyword evidence="10" id="KW-0472">Membrane</keyword>
<keyword evidence="7" id="KW-0560">Oxidoreductase</keyword>
<reference evidence="12" key="2">
    <citation type="submission" date="2022-03" db="EMBL/GenBank/DDBJ databases">
        <title>Draft title - Genomic analysis of global carrot germplasm unveils the trajectory of domestication and the origin of high carotenoid orange carrot.</title>
        <authorList>
            <person name="Iorizzo M."/>
            <person name="Ellison S."/>
            <person name="Senalik D."/>
            <person name="Macko-Podgorni A."/>
            <person name="Grzebelus D."/>
            <person name="Bostan H."/>
            <person name="Rolling W."/>
            <person name="Curaba J."/>
            <person name="Simon P."/>
        </authorList>
    </citation>
    <scope>NUCLEOTIDE SEQUENCE</scope>
    <source>
        <tissue evidence="12">Leaf</tissue>
    </source>
</reference>
<proteinExistence type="inferred from homology"/>
<organism evidence="12 13">
    <name type="scientific">Daucus carota subsp. sativus</name>
    <name type="common">Carrot</name>
    <dbReference type="NCBI Taxonomy" id="79200"/>
    <lineage>
        <taxon>Eukaryota</taxon>
        <taxon>Viridiplantae</taxon>
        <taxon>Streptophyta</taxon>
        <taxon>Embryophyta</taxon>
        <taxon>Tracheophyta</taxon>
        <taxon>Spermatophyta</taxon>
        <taxon>Magnoliopsida</taxon>
        <taxon>eudicotyledons</taxon>
        <taxon>Gunneridae</taxon>
        <taxon>Pentapetalae</taxon>
        <taxon>asterids</taxon>
        <taxon>campanulids</taxon>
        <taxon>Apiales</taxon>
        <taxon>Apiaceae</taxon>
        <taxon>Apioideae</taxon>
        <taxon>Scandiceae</taxon>
        <taxon>Daucinae</taxon>
        <taxon>Daucus</taxon>
        <taxon>Daucus sect. Daucus</taxon>
    </lineage>
</organism>
<dbReference type="InterPro" id="IPR002401">
    <property type="entry name" value="Cyt_P450_E_grp-I"/>
</dbReference>
<keyword evidence="6" id="KW-1133">Transmembrane helix</keyword>
<evidence type="ECO:0000256" key="1">
    <source>
        <dbReference type="ARBA" id="ARBA00004370"/>
    </source>
</evidence>
<evidence type="ECO:0000256" key="3">
    <source>
        <dbReference type="ARBA" id="ARBA00022617"/>
    </source>
</evidence>
<reference evidence="12" key="1">
    <citation type="journal article" date="2016" name="Nat. Genet.">
        <title>A high-quality carrot genome assembly provides new insights into carotenoid accumulation and asterid genome evolution.</title>
        <authorList>
            <person name="Iorizzo M."/>
            <person name="Ellison S."/>
            <person name="Senalik D."/>
            <person name="Zeng P."/>
            <person name="Satapoomin P."/>
            <person name="Huang J."/>
            <person name="Bowman M."/>
            <person name="Iovene M."/>
            <person name="Sanseverino W."/>
            <person name="Cavagnaro P."/>
            <person name="Yildiz M."/>
            <person name="Macko-Podgorni A."/>
            <person name="Moranska E."/>
            <person name="Grzebelus E."/>
            <person name="Grzebelus D."/>
            <person name="Ashrafi H."/>
            <person name="Zheng Z."/>
            <person name="Cheng S."/>
            <person name="Spooner D."/>
            <person name="Van Deynze A."/>
            <person name="Simon P."/>
        </authorList>
    </citation>
    <scope>NUCLEOTIDE SEQUENCE</scope>
    <source>
        <tissue evidence="12">Leaf</tissue>
    </source>
</reference>
<keyword evidence="5 11" id="KW-0479">Metal-binding</keyword>
<dbReference type="EMBL" id="CP093348">
    <property type="protein sequence ID" value="WOH06833.1"/>
    <property type="molecule type" value="Genomic_DNA"/>
</dbReference>
<protein>
    <recommendedName>
        <fullName evidence="14">Cytochrome P450</fullName>
    </recommendedName>
</protein>
<dbReference type="Pfam" id="PF00067">
    <property type="entry name" value="p450"/>
    <property type="match status" value="1"/>
</dbReference>
<comment type="cofactor">
    <cofactor evidence="11">
        <name>heme</name>
        <dbReference type="ChEBI" id="CHEBI:30413"/>
    </cofactor>
</comment>
<dbReference type="PRINTS" id="PR00463">
    <property type="entry name" value="EP450I"/>
</dbReference>
<evidence type="ECO:0000256" key="4">
    <source>
        <dbReference type="ARBA" id="ARBA00022692"/>
    </source>
</evidence>
<evidence type="ECO:0000256" key="7">
    <source>
        <dbReference type="ARBA" id="ARBA00023002"/>
    </source>
</evidence>
<dbReference type="PANTHER" id="PTHR24282">
    <property type="entry name" value="CYTOCHROME P450 FAMILY MEMBER"/>
    <property type="match status" value="1"/>
</dbReference>
<dbReference type="SUPFAM" id="SSF48264">
    <property type="entry name" value="Cytochrome P450"/>
    <property type="match status" value="1"/>
</dbReference>
<evidence type="ECO:0000313" key="12">
    <source>
        <dbReference type="EMBL" id="WOH06833.1"/>
    </source>
</evidence>
<dbReference type="PRINTS" id="PR00385">
    <property type="entry name" value="P450"/>
</dbReference>
<sequence length="303" mass="34507">MCKTLVVGETSEEITRIRELRDQVNEQAVKVANLMFFPGWWFLPTKDLNTLKSVHKQVEGLVKKVVTKRLGELKKGARSEGDMLGLMLEAYLDKTSGFSLDDVMDECRSFHFAGTEATARSLIWALYVLSKYPEWQAKAREEVLQVFGDQKPNAEGLNQLKTVTMILYEVMRLYPPTSMIHRAISKDTKLGDMVLPAWIQLSIPITLMNHDPDIWGEDVNEFKPERFEEGVFNSKMQSIFFAFASGPRKCVGQGMAMVIDKFVIATLLQRFSFEISSSYVHAPKHAFLLVPQHGMKLVVRKLI</sequence>
<keyword evidence="9" id="KW-0503">Monooxygenase</keyword>
<comment type="similarity">
    <text evidence="2">Belongs to the cytochrome P450 family.</text>
</comment>
<dbReference type="GO" id="GO:0005506">
    <property type="term" value="F:iron ion binding"/>
    <property type="evidence" value="ECO:0007669"/>
    <property type="project" value="InterPro"/>
</dbReference>
<comment type="subcellular location">
    <subcellularLocation>
        <location evidence="1">Membrane</location>
    </subcellularLocation>
</comment>
<dbReference type="InterPro" id="IPR036396">
    <property type="entry name" value="Cyt_P450_sf"/>
</dbReference>
<dbReference type="GO" id="GO:0016020">
    <property type="term" value="C:membrane"/>
    <property type="evidence" value="ECO:0007669"/>
    <property type="project" value="UniProtKB-SubCell"/>
</dbReference>
<evidence type="ECO:0000256" key="6">
    <source>
        <dbReference type="ARBA" id="ARBA00022989"/>
    </source>
</evidence>
<dbReference type="Proteomes" id="UP000077755">
    <property type="component" value="Chromosome 6"/>
</dbReference>
<evidence type="ECO:0000256" key="9">
    <source>
        <dbReference type="ARBA" id="ARBA00023033"/>
    </source>
</evidence>
<evidence type="ECO:0008006" key="14">
    <source>
        <dbReference type="Google" id="ProtNLM"/>
    </source>
</evidence>
<evidence type="ECO:0000313" key="13">
    <source>
        <dbReference type="Proteomes" id="UP000077755"/>
    </source>
</evidence>
<gene>
    <name evidence="12" type="ORF">DCAR_0626262</name>
</gene>
<evidence type="ECO:0000256" key="10">
    <source>
        <dbReference type="ARBA" id="ARBA00023136"/>
    </source>
</evidence>
<keyword evidence="8 11" id="KW-0408">Iron</keyword>
<evidence type="ECO:0000256" key="2">
    <source>
        <dbReference type="ARBA" id="ARBA00010617"/>
    </source>
</evidence>
<dbReference type="AlphaFoldDB" id="A0AAF1B6V7"/>
<evidence type="ECO:0000256" key="8">
    <source>
        <dbReference type="ARBA" id="ARBA00023004"/>
    </source>
</evidence>
<dbReference type="GO" id="GO:0016705">
    <property type="term" value="F:oxidoreductase activity, acting on paired donors, with incorporation or reduction of molecular oxygen"/>
    <property type="evidence" value="ECO:0007669"/>
    <property type="project" value="InterPro"/>
</dbReference>
<keyword evidence="4" id="KW-0812">Transmembrane</keyword>
<accession>A0AAF1B6V7</accession>
<dbReference type="GO" id="GO:0004497">
    <property type="term" value="F:monooxygenase activity"/>
    <property type="evidence" value="ECO:0007669"/>
    <property type="project" value="UniProtKB-KW"/>
</dbReference>
<evidence type="ECO:0000256" key="11">
    <source>
        <dbReference type="PIRSR" id="PIRSR602401-1"/>
    </source>
</evidence>
<keyword evidence="13" id="KW-1185">Reference proteome</keyword>
<keyword evidence="3 11" id="KW-0349">Heme</keyword>
<evidence type="ECO:0000256" key="5">
    <source>
        <dbReference type="ARBA" id="ARBA00022723"/>
    </source>
</evidence>